<dbReference type="SUPFAM" id="SSF55021">
    <property type="entry name" value="ACT-like"/>
    <property type="match status" value="2"/>
</dbReference>
<dbReference type="InterPro" id="IPR045865">
    <property type="entry name" value="ACT-like_dom_sf"/>
</dbReference>
<protein>
    <recommendedName>
        <fullName evidence="1">DUF2241 domain-containing protein</fullName>
    </recommendedName>
</protein>
<dbReference type="Proteomes" id="UP000199305">
    <property type="component" value="Unassembled WGS sequence"/>
</dbReference>
<dbReference type="InterPro" id="IPR018717">
    <property type="entry name" value="DUF2241"/>
</dbReference>
<evidence type="ECO:0000259" key="1">
    <source>
        <dbReference type="Pfam" id="PF10000"/>
    </source>
</evidence>
<keyword evidence="3" id="KW-1185">Reference proteome</keyword>
<dbReference type="RefSeq" id="WP_175453102.1">
    <property type="nucleotide sequence ID" value="NZ_FNFH01000004.1"/>
</dbReference>
<name>A0A1G9C0W6_9GAMM</name>
<dbReference type="PANTHER" id="PTHR39199:SF1">
    <property type="entry name" value="BLR5128 PROTEIN"/>
    <property type="match status" value="1"/>
</dbReference>
<reference evidence="3" key="1">
    <citation type="submission" date="2016-10" db="EMBL/GenBank/DDBJ databases">
        <authorList>
            <person name="Varghese N."/>
            <person name="Submissions S."/>
        </authorList>
    </citation>
    <scope>NUCLEOTIDE SEQUENCE [LARGE SCALE GENOMIC DNA]</scope>
    <source>
        <strain evidence="3">CGMCC 1.10658</strain>
    </source>
</reference>
<dbReference type="Gene3D" id="3.30.2130.10">
    <property type="entry name" value="VC0802-like"/>
    <property type="match status" value="1"/>
</dbReference>
<dbReference type="EMBL" id="FNFH01000004">
    <property type="protein sequence ID" value="SDK45104.1"/>
    <property type="molecule type" value="Genomic_DNA"/>
</dbReference>
<accession>A0A1G9C0W6</accession>
<feature type="domain" description="DUF2241" evidence="1">
    <location>
        <begin position="7"/>
        <end position="67"/>
    </location>
</feature>
<organism evidence="2 3">
    <name type="scientific">Microbulbifer yueqingensis</name>
    <dbReference type="NCBI Taxonomy" id="658219"/>
    <lineage>
        <taxon>Bacteria</taxon>
        <taxon>Pseudomonadati</taxon>
        <taxon>Pseudomonadota</taxon>
        <taxon>Gammaproteobacteria</taxon>
        <taxon>Cellvibrionales</taxon>
        <taxon>Microbulbiferaceae</taxon>
        <taxon>Microbulbifer</taxon>
    </lineage>
</organism>
<dbReference type="AlphaFoldDB" id="A0A1G9C0W6"/>
<gene>
    <name evidence="2" type="ORF">SAMN05216212_2429</name>
</gene>
<dbReference type="STRING" id="658219.SAMN05216212_2429"/>
<proteinExistence type="predicted"/>
<dbReference type="PANTHER" id="PTHR39199">
    <property type="entry name" value="BLR5128 PROTEIN"/>
    <property type="match status" value="1"/>
</dbReference>
<sequence length="136" mass="15119">MNADIRLEELLRTSEPLLCADRCVFCTLQAEQLPVLAGQCLLLVCERDGYSAVLPRELAEREGLASNISLCRITLRQPLDQARAELLVALTSELAHAQITARLTSTPFGHHLFVPEHQAEDALRLLRAIGNRAQYC</sequence>
<evidence type="ECO:0000313" key="3">
    <source>
        <dbReference type="Proteomes" id="UP000199305"/>
    </source>
</evidence>
<evidence type="ECO:0000313" key="2">
    <source>
        <dbReference type="EMBL" id="SDK45104.1"/>
    </source>
</evidence>
<dbReference type="Pfam" id="PF10000">
    <property type="entry name" value="ACT_3"/>
    <property type="match status" value="1"/>
</dbReference>